<comment type="subcellular location">
    <subcellularLocation>
        <location evidence="1">Membrane</location>
        <topology evidence="1">Multi-pass membrane protein</topology>
    </subcellularLocation>
</comment>
<dbReference type="Gene3D" id="2.30.42.10">
    <property type="match status" value="1"/>
</dbReference>
<dbReference type="Pfam" id="PF17820">
    <property type="entry name" value="PDZ_6"/>
    <property type="match status" value="1"/>
</dbReference>
<keyword evidence="14" id="KW-1185">Reference proteome</keyword>
<evidence type="ECO:0000256" key="9">
    <source>
        <dbReference type="SAM" id="Coils"/>
    </source>
</evidence>
<comment type="similarity">
    <text evidence="2">Belongs to the mitochondrial carrier (TC 2.A.29) family.</text>
</comment>
<dbReference type="Gene3D" id="6.10.140.1710">
    <property type="match status" value="1"/>
</dbReference>
<protein>
    <recommendedName>
        <fullName evidence="15">Nas2 N-terminal domain-containing protein</fullName>
    </recommendedName>
</protein>
<dbReference type="Pfam" id="PF18265">
    <property type="entry name" value="Nas2_N"/>
    <property type="match status" value="1"/>
</dbReference>
<evidence type="ECO:0000256" key="3">
    <source>
        <dbReference type="ARBA" id="ARBA00022448"/>
    </source>
</evidence>
<keyword evidence="7 8" id="KW-0472">Membrane</keyword>
<dbReference type="InterPro" id="IPR041489">
    <property type="entry name" value="PDZ_6"/>
</dbReference>
<dbReference type="Pfam" id="PF00153">
    <property type="entry name" value="Mito_carr"/>
    <property type="match status" value="3"/>
</dbReference>
<keyword evidence="3" id="KW-0813">Transport</keyword>
<evidence type="ECO:0000256" key="1">
    <source>
        <dbReference type="ARBA" id="ARBA00004141"/>
    </source>
</evidence>
<feature type="region of interest" description="Disordered" evidence="10">
    <location>
        <begin position="145"/>
        <end position="197"/>
    </location>
</feature>
<dbReference type="Proteomes" id="UP001303046">
    <property type="component" value="Unassembled WGS sequence"/>
</dbReference>
<keyword evidence="6" id="KW-1133">Transmembrane helix</keyword>
<proteinExistence type="inferred from homology"/>
<feature type="repeat" description="Solcar" evidence="8">
    <location>
        <begin position="411"/>
        <end position="499"/>
    </location>
</feature>
<dbReference type="Gene3D" id="1.50.40.10">
    <property type="entry name" value="Mitochondrial carrier domain"/>
    <property type="match status" value="2"/>
</dbReference>
<dbReference type="InterPro" id="IPR040815">
    <property type="entry name" value="Nas2_N"/>
</dbReference>
<feature type="domain" description="Nas2 N-terminal" evidence="12">
    <location>
        <begin position="71"/>
        <end position="148"/>
    </location>
</feature>
<keyword evidence="5" id="KW-0677">Repeat</keyword>
<evidence type="ECO:0008006" key="15">
    <source>
        <dbReference type="Google" id="ProtNLM"/>
    </source>
</evidence>
<dbReference type="EMBL" id="JAVFWL010000004">
    <property type="protein sequence ID" value="KAK6751682.1"/>
    <property type="molecule type" value="Genomic_DNA"/>
</dbReference>
<dbReference type="InterPro" id="IPR002067">
    <property type="entry name" value="MCP"/>
</dbReference>
<name>A0ABR1DML3_NECAM</name>
<feature type="repeat" description="Solcar" evidence="8">
    <location>
        <begin position="315"/>
        <end position="404"/>
    </location>
</feature>
<dbReference type="PROSITE" id="PS50920">
    <property type="entry name" value="SOLCAR"/>
    <property type="match status" value="3"/>
</dbReference>
<dbReference type="SUPFAM" id="SSF103506">
    <property type="entry name" value="Mitochondrial carrier"/>
    <property type="match status" value="1"/>
</dbReference>
<reference evidence="13 14" key="1">
    <citation type="submission" date="2023-08" db="EMBL/GenBank/DDBJ databases">
        <title>A Necator americanus chromosomal reference genome.</title>
        <authorList>
            <person name="Ilik V."/>
            <person name="Petrzelkova K.J."/>
            <person name="Pardy F."/>
            <person name="Fuh T."/>
            <person name="Niatou-Singa F.S."/>
            <person name="Gouil Q."/>
            <person name="Baker L."/>
            <person name="Ritchie M.E."/>
            <person name="Jex A.R."/>
            <person name="Gazzola D."/>
            <person name="Li H."/>
            <person name="Toshio Fujiwara R."/>
            <person name="Zhan B."/>
            <person name="Aroian R.V."/>
            <person name="Pafco B."/>
            <person name="Schwarz E.M."/>
        </authorList>
    </citation>
    <scope>NUCLEOTIDE SEQUENCE [LARGE SCALE GENOMIC DNA]</scope>
    <source>
        <strain evidence="13 14">Aroian</strain>
        <tissue evidence="13">Whole animal</tissue>
    </source>
</reference>
<feature type="coiled-coil region" evidence="9">
    <location>
        <begin position="118"/>
        <end position="145"/>
    </location>
</feature>
<evidence type="ECO:0000313" key="13">
    <source>
        <dbReference type="EMBL" id="KAK6751682.1"/>
    </source>
</evidence>
<dbReference type="PANTHER" id="PTHR45683">
    <property type="entry name" value="MITOCHONDRIAL NICOTINAMIDE ADENINE DINUCLEOTIDE TRANSPORTER 1-RELATED-RELATED"/>
    <property type="match status" value="1"/>
</dbReference>
<feature type="compositionally biased region" description="Basic and acidic residues" evidence="10">
    <location>
        <begin position="176"/>
        <end position="185"/>
    </location>
</feature>
<comment type="caution">
    <text evidence="13">The sequence shown here is derived from an EMBL/GenBank/DDBJ whole genome shotgun (WGS) entry which is preliminary data.</text>
</comment>
<keyword evidence="9" id="KW-0175">Coiled coil</keyword>
<dbReference type="InterPro" id="IPR023395">
    <property type="entry name" value="MCP_dom_sf"/>
</dbReference>
<keyword evidence="4 8" id="KW-0812">Transmembrane</keyword>
<accession>A0ABR1DML3</accession>
<dbReference type="InterPro" id="IPR044712">
    <property type="entry name" value="SLC25A32-like"/>
</dbReference>
<gene>
    <name evidence="13" type="primary">Necator_chrIV.g16525</name>
    <name evidence="13" type="ORF">RB195_003228</name>
</gene>
<sequence>MLPIFFQISTINQLVIWWKYFVDGSLLLFYMKETQHKNIQKERVLLCDHTDNVMPRHREFPLEMGPREEAKDLIAKRDRLDAEIEENFEILKKNDSTMDSPLVDKEGFPFNHIDVYSVRQARHNIICLRNDRKALTAKIEQAIQKSHAEVREKKESGTDYENGGSDELFPSNSTKDPAKVEEQNNKKPRQPQLVHRTSNKPFIKVTTVIPYSPAAEGGLRADDFIIQYGELHADNFKEMKEVSATTANHEGQKLRVTVLRNNRAVRLEIYPQRWAGNGILGTFAQLYQIVLLTNECAEFVDLIMTTESALQASWIRKYDHLIGGFAGGVVSTAVCHPMDLLKIRYSADEGSSIRPRYKSYFHATKCIIRAEGVRGIYQGLTPNMVGSAMSWGLYLQWYHKIQEILPFRSPNVNIDNFLCGFFSGAAVMCITNPIWVTKTRLCLQYETSGTKKYSGTVDCLTKIFKEEGIPGLYRGFVPGLIGTTHGALQFMIYNRMKVWRCHQLDLEENTHLGTRDYLMFSALSKSIATTVTFPYQVLRTRMQDHNVRSGGVWRTTVDTLRREGFRGLYKGCLMANLRQLPAAVVTFVTYENVRKYISVMDL</sequence>
<evidence type="ECO:0000256" key="4">
    <source>
        <dbReference type="ARBA" id="ARBA00022692"/>
    </source>
</evidence>
<feature type="domain" description="PDZ" evidence="11">
    <location>
        <begin position="205"/>
        <end position="260"/>
    </location>
</feature>
<dbReference type="SUPFAM" id="SSF50156">
    <property type="entry name" value="PDZ domain-like"/>
    <property type="match status" value="1"/>
</dbReference>
<feature type="compositionally biased region" description="Basic and acidic residues" evidence="10">
    <location>
        <begin position="146"/>
        <end position="157"/>
    </location>
</feature>
<evidence type="ECO:0000259" key="11">
    <source>
        <dbReference type="Pfam" id="PF17820"/>
    </source>
</evidence>
<evidence type="ECO:0000256" key="2">
    <source>
        <dbReference type="ARBA" id="ARBA00006375"/>
    </source>
</evidence>
<feature type="repeat" description="Solcar" evidence="8">
    <location>
        <begin position="516"/>
        <end position="596"/>
    </location>
</feature>
<evidence type="ECO:0000256" key="6">
    <source>
        <dbReference type="ARBA" id="ARBA00022989"/>
    </source>
</evidence>
<evidence type="ECO:0000256" key="10">
    <source>
        <dbReference type="SAM" id="MobiDB-lite"/>
    </source>
</evidence>
<evidence type="ECO:0000256" key="8">
    <source>
        <dbReference type="PROSITE-ProRule" id="PRU00282"/>
    </source>
</evidence>
<dbReference type="PRINTS" id="PR00926">
    <property type="entry name" value="MITOCARRIER"/>
</dbReference>
<evidence type="ECO:0000256" key="5">
    <source>
        <dbReference type="ARBA" id="ARBA00022737"/>
    </source>
</evidence>
<organism evidence="13 14">
    <name type="scientific">Necator americanus</name>
    <name type="common">Human hookworm</name>
    <dbReference type="NCBI Taxonomy" id="51031"/>
    <lineage>
        <taxon>Eukaryota</taxon>
        <taxon>Metazoa</taxon>
        <taxon>Ecdysozoa</taxon>
        <taxon>Nematoda</taxon>
        <taxon>Chromadorea</taxon>
        <taxon>Rhabditida</taxon>
        <taxon>Rhabditina</taxon>
        <taxon>Rhabditomorpha</taxon>
        <taxon>Strongyloidea</taxon>
        <taxon>Ancylostomatidae</taxon>
        <taxon>Bunostominae</taxon>
        <taxon>Necator</taxon>
    </lineage>
</organism>
<evidence type="ECO:0000259" key="12">
    <source>
        <dbReference type="Pfam" id="PF18265"/>
    </source>
</evidence>
<evidence type="ECO:0000313" key="14">
    <source>
        <dbReference type="Proteomes" id="UP001303046"/>
    </source>
</evidence>
<dbReference type="InterPro" id="IPR036034">
    <property type="entry name" value="PDZ_sf"/>
</dbReference>
<dbReference type="InterPro" id="IPR018108">
    <property type="entry name" value="MCP_transmembrane"/>
</dbReference>
<evidence type="ECO:0000256" key="7">
    <source>
        <dbReference type="ARBA" id="ARBA00023136"/>
    </source>
</evidence>